<dbReference type="RefSeq" id="WP_143940944.1">
    <property type="nucleotide sequence ID" value="NZ_VKLS01000003.1"/>
</dbReference>
<reference evidence="1 2" key="1">
    <citation type="submission" date="2019-07" db="EMBL/GenBank/DDBJ databases">
        <title>Draft genome for Streptomyces benahoarensis MZ03-48.</title>
        <authorList>
            <person name="Gonzalez-Pimentel J.L."/>
        </authorList>
    </citation>
    <scope>NUCLEOTIDE SEQUENCE [LARGE SCALE GENOMIC DNA]</scope>
    <source>
        <strain evidence="1 2">MZ03-48</strain>
    </source>
</reference>
<evidence type="ECO:0000313" key="2">
    <source>
        <dbReference type="Proteomes" id="UP000320888"/>
    </source>
</evidence>
<name>A0A553ZRG1_9ACTN</name>
<sequence>MENTVCRFEGLANHLRGRFPSIPSVGLVAEVLGPVQEGKLMGHRPESGCCLARRPHRAGVAVDDPQRAGLPAMVGSTEENVVAQIGDQLAEFRNLPGDGDAIR</sequence>
<accession>A0A553ZRG1</accession>
<keyword evidence="2" id="KW-1185">Reference proteome</keyword>
<comment type="caution">
    <text evidence="1">The sequence shown here is derived from an EMBL/GenBank/DDBJ whole genome shotgun (WGS) entry which is preliminary data.</text>
</comment>
<dbReference type="Proteomes" id="UP000320888">
    <property type="component" value="Unassembled WGS sequence"/>
</dbReference>
<dbReference type="EMBL" id="VKLS01000003">
    <property type="protein sequence ID" value="TSB44074.1"/>
    <property type="molecule type" value="Genomic_DNA"/>
</dbReference>
<evidence type="ECO:0000313" key="1">
    <source>
        <dbReference type="EMBL" id="TSB44074.1"/>
    </source>
</evidence>
<proteinExistence type="predicted"/>
<organism evidence="1 2">
    <name type="scientific">Streptomyces benahoarensis</name>
    <dbReference type="NCBI Taxonomy" id="2595054"/>
    <lineage>
        <taxon>Bacteria</taxon>
        <taxon>Bacillati</taxon>
        <taxon>Actinomycetota</taxon>
        <taxon>Actinomycetes</taxon>
        <taxon>Kitasatosporales</taxon>
        <taxon>Streptomycetaceae</taxon>
        <taxon>Streptomyces</taxon>
    </lineage>
</organism>
<dbReference type="AlphaFoldDB" id="A0A553ZRG1"/>
<gene>
    <name evidence="1" type="ORF">FNZ23_00780</name>
</gene>
<protein>
    <submittedName>
        <fullName evidence="1">Uncharacterized protein</fullName>
    </submittedName>
</protein>